<evidence type="ECO:0000313" key="1">
    <source>
        <dbReference type="EMBL" id="EPB87306.1"/>
    </source>
</evidence>
<dbReference type="InParanoid" id="S2JAW7"/>
<dbReference type="AlphaFoldDB" id="S2JAW7"/>
<dbReference type="Proteomes" id="UP000014254">
    <property type="component" value="Unassembled WGS sequence"/>
</dbReference>
<dbReference type="EMBL" id="KE123971">
    <property type="protein sequence ID" value="EPB87306.1"/>
    <property type="molecule type" value="Genomic_DNA"/>
</dbReference>
<name>S2JAW7_MUCC1</name>
<reference evidence="2" key="1">
    <citation type="submission" date="2013-05" db="EMBL/GenBank/DDBJ databases">
        <title>The Genome sequence of Mucor circinelloides f. circinelloides 1006PhL.</title>
        <authorList>
            <consortium name="The Broad Institute Genomics Platform"/>
            <person name="Cuomo C."/>
            <person name="Earl A."/>
            <person name="Findley K."/>
            <person name="Lee S.C."/>
            <person name="Walker B."/>
            <person name="Young S."/>
            <person name="Zeng Q."/>
            <person name="Gargeya S."/>
            <person name="Fitzgerald M."/>
            <person name="Haas B."/>
            <person name="Abouelleil A."/>
            <person name="Allen A.W."/>
            <person name="Alvarado L."/>
            <person name="Arachchi H.M."/>
            <person name="Berlin A.M."/>
            <person name="Chapman S.B."/>
            <person name="Gainer-Dewar J."/>
            <person name="Goldberg J."/>
            <person name="Griggs A."/>
            <person name="Gujja S."/>
            <person name="Hansen M."/>
            <person name="Howarth C."/>
            <person name="Imamovic A."/>
            <person name="Ireland A."/>
            <person name="Larimer J."/>
            <person name="McCowan C."/>
            <person name="Murphy C."/>
            <person name="Pearson M."/>
            <person name="Poon T.W."/>
            <person name="Priest M."/>
            <person name="Roberts A."/>
            <person name="Saif S."/>
            <person name="Shea T."/>
            <person name="Sisk P."/>
            <person name="Sykes S."/>
            <person name="Wortman J."/>
            <person name="Nusbaum C."/>
            <person name="Birren B."/>
        </authorList>
    </citation>
    <scope>NUCLEOTIDE SEQUENCE [LARGE SCALE GENOMIC DNA]</scope>
    <source>
        <strain evidence="2">1006PhL</strain>
    </source>
</reference>
<dbReference type="OrthoDB" id="10273247at2759"/>
<protein>
    <submittedName>
        <fullName evidence="1">Uncharacterized protein</fullName>
    </submittedName>
</protein>
<accession>S2JAW7</accession>
<evidence type="ECO:0000313" key="2">
    <source>
        <dbReference type="Proteomes" id="UP000014254"/>
    </source>
</evidence>
<proteinExistence type="predicted"/>
<gene>
    <name evidence="1" type="ORF">HMPREF1544_05927</name>
</gene>
<sequence length="67" mass="7017">MNLAINNIGPVDAQIIAKQNDASVLGAALKSNNHLRVLKMVDVISNEQDLACLPPSSALGDGIEVVH</sequence>
<dbReference type="VEuPathDB" id="FungiDB:HMPREF1544_05927"/>
<keyword evidence="2" id="KW-1185">Reference proteome</keyword>
<dbReference type="STRING" id="1220926.S2JAW7"/>
<organism evidence="1 2">
    <name type="scientific">Mucor circinelloides f. circinelloides (strain 1006PhL)</name>
    <name type="common">Mucormycosis agent</name>
    <name type="synonym">Calyptromyces circinelloides</name>
    <dbReference type="NCBI Taxonomy" id="1220926"/>
    <lineage>
        <taxon>Eukaryota</taxon>
        <taxon>Fungi</taxon>
        <taxon>Fungi incertae sedis</taxon>
        <taxon>Mucoromycota</taxon>
        <taxon>Mucoromycotina</taxon>
        <taxon>Mucoromycetes</taxon>
        <taxon>Mucorales</taxon>
        <taxon>Mucorineae</taxon>
        <taxon>Mucoraceae</taxon>
        <taxon>Mucor</taxon>
    </lineage>
</organism>